<evidence type="ECO:0000259" key="2">
    <source>
        <dbReference type="PROSITE" id="PS50206"/>
    </source>
</evidence>
<dbReference type="PANTHER" id="PTHR44086:SF10">
    <property type="entry name" value="THIOSULFATE SULFURTRANSFERASE_RHODANESE-LIKE DOMAIN-CONTAINING PROTEIN 3"/>
    <property type="match status" value="1"/>
</dbReference>
<accession>A0A1Y1QDL8</accession>
<dbReference type="GO" id="GO:0004792">
    <property type="term" value="F:thiosulfate-cyanide sulfurtransferase activity"/>
    <property type="evidence" value="ECO:0007669"/>
    <property type="project" value="TreeGrafter"/>
</dbReference>
<evidence type="ECO:0000256" key="1">
    <source>
        <dbReference type="SAM" id="SignalP"/>
    </source>
</evidence>
<dbReference type="PROSITE" id="PS51257">
    <property type="entry name" value="PROKAR_LIPOPROTEIN"/>
    <property type="match status" value="1"/>
</dbReference>
<dbReference type="SUPFAM" id="SSF52821">
    <property type="entry name" value="Rhodanese/Cell cycle control phosphatase"/>
    <property type="match status" value="1"/>
</dbReference>
<feature type="domain" description="Rhodanese" evidence="2">
    <location>
        <begin position="54"/>
        <end position="152"/>
    </location>
</feature>
<organism evidence="3 4">
    <name type="scientific">Thiothrix lacustris</name>
    <dbReference type="NCBI Taxonomy" id="525917"/>
    <lineage>
        <taxon>Bacteria</taxon>
        <taxon>Pseudomonadati</taxon>
        <taxon>Pseudomonadota</taxon>
        <taxon>Gammaproteobacteria</taxon>
        <taxon>Thiotrichales</taxon>
        <taxon>Thiotrichaceae</taxon>
        <taxon>Thiothrix</taxon>
    </lineage>
</organism>
<keyword evidence="1" id="KW-0732">Signal</keyword>
<name>A0A1Y1QDL8_9GAMM</name>
<reference evidence="3 4" key="1">
    <citation type="submission" date="2017-01" db="EMBL/GenBank/DDBJ databases">
        <title>Novel large sulfur bacteria in the metagenomes of groundwater-fed chemosynthetic microbial mats in the Lake Huron basin.</title>
        <authorList>
            <person name="Sharrar A.M."/>
            <person name="Flood B.E."/>
            <person name="Bailey J.V."/>
            <person name="Jones D.S."/>
            <person name="Biddanda B."/>
            <person name="Ruberg S.A."/>
            <person name="Marcus D.N."/>
            <person name="Dick G.J."/>
        </authorList>
    </citation>
    <scope>NUCLEOTIDE SEQUENCE [LARGE SCALE GENOMIC DNA]</scope>
    <source>
        <strain evidence="3">A8</strain>
    </source>
</reference>
<evidence type="ECO:0000313" key="4">
    <source>
        <dbReference type="Proteomes" id="UP000192491"/>
    </source>
</evidence>
<dbReference type="InterPro" id="IPR001763">
    <property type="entry name" value="Rhodanese-like_dom"/>
</dbReference>
<dbReference type="EMBL" id="MTEJ01000417">
    <property type="protein sequence ID" value="OQX03312.1"/>
    <property type="molecule type" value="Genomic_DNA"/>
</dbReference>
<dbReference type="InterPro" id="IPR036873">
    <property type="entry name" value="Rhodanese-like_dom_sf"/>
</dbReference>
<dbReference type="SMART" id="SM00450">
    <property type="entry name" value="RHOD"/>
    <property type="match status" value="1"/>
</dbReference>
<proteinExistence type="predicted"/>
<dbReference type="AlphaFoldDB" id="A0A1Y1QDL8"/>
<dbReference type="STRING" id="1123401.GCA_000621325_03369"/>
<dbReference type="PANTHER" id="PTHR44086">
    <property type="entry name" value="THIOSULFATE SULFURTRANSFERASE RDL2, MITOCHONDRIAL-RELATED"/>
    <property type="match status" value="1"/>
</dbReference>
<comment type="caution">
    <text evidence="3">The sequence shown here is derived from an EMBL/GenBank/DDBJ whole genome shotgun (WGS) entry which is preliminary data.</text>
</comment>
<evidence type="ECO:0000313" key="3">
    <source>
        <dbReference type="EMBL" id="OQX03312.1"/>
    </source>
</evidence>
<sequence>MYAVKFLALAIAITTAASLGACSKAESLGANSTVAAAQQGAVSNVSNAELQTLLDQKVTLVDIRLPEEWQETGIVAGSHPITLFQKDGLVAADFLAKIQKVAPLDKPIALICRTGNRTRAGSEMLAQVGYKQVYNVTQGITGWIKEGKAIVRQ</sequence>
<feature type="signal peptide" evidence="1">
    <location>
        <begin position="1"/>
        <end position="21"/>
    </location>
</feature>
<dbReference type="Proteomes" id="UP000192491">
    <property type="component" value="Unassembled WGS sequence"/>
</dbReference>
<gene>
    <name evidence="3" type="ORF">BWK73_39950</name>
</gene>
<feature type="chain" id="PRO_5011000086" evidence="1">
    <location>
        <begin position="22"/>
        <end position="153"/>
    </location>
</feature>
<dbReference type="Gene3D" id="3.40.250.10">
    <property type="entry name" value="Rhodanese-like domain"/>
    <property type="match status" value="1"/>
</dbReference>
<dbReference type="PROSITE" id="PS50206">
    <property type="entry name" value="RHODANESE_3"/>
    <property type="match status" value="1"/>
</dbReference>
<dbReference type="Pfam" id="PF00581">
    <property type="entry name" value="Rhodanese"/>
    <property type="match status" value="1"/>
</dbReference>
<protein>
    <submittedName>
        <fullName evidence="3">Rhodanese</fullName>
    </submittedName>
</protein>